<protein>
    <recommendedName>
        <fullName evidence="2">PRELI/MSF1 domain-containing protein</fullName>
    </recommendedName>
</protein>
<evidence type="ECO:0000313" key="4">
    <source>
        <dbReference type="Proteomes" id="UP000002009"/>
    </source>
</evidence>
<feature type="compositionally biased region" description="Acidic residues" evidence="1">
    <location>
        <begin position="365"/>
        <end position="378"/>
    </location>
</feature>
<name>C1E1X3_MICCC</name>
<accession>C1E1X3</accession>
<dbReference type="OrthoDB" id="341300at2759"/>
<dbReference type="InParanoid" id="C1E1X3"/>
<dbReference type="GeneID" id="8241750"/>
<proteinExistence type="predicted"/>
<evidence type="ECO:0000259" key="2">
    <source>
        <dbReference type="PROSITE" id="PS50904"/>
    </source>
</evidence>
<keyword evidence="4" id="KW-1185">Reference proteome</keyword>
<feature type="compositionally biased region" description="Acidic residues" evidence="1">
    <location>
        <begin position="315"/>
        <end position="326"/>
    </location>
</feature>
<dbReference type="KEGG" id="mis:MICPUN_57030"/>
<gene>
    <name evidence="3" type="ORF">MICPUN_57030</name>
</gene>
<dbReference type="AlphaFoldDB" id="C1E1X3"/>
<evidence type="ECO:0000256" key="1">
    <source>
        <dbReference type="SAM" id="MobiDB-lite"/>
    </source>
</evidence>
<feature type="region of interest" description="Disordered" evidence="1">
    <location>
        <begin position="315"/>
        <end position="407"/>
    </location>
</feature>
<feature type="domain" description="PRELI/MSF1" evidence="2">
    <location>
        <begin position="17"/>
        <end position="203"/>
    </location>
</feature>
<reference evidence="3 4" key="1">
    <citation type="journal article" date="2009" name="Science">
        <title>Green evolution and dynamic adaptations revealed by genomes of the marine picoeukaryotes Micromonas.</title>
        <authorList>
            <person name="Worden A.Z."/>
            <person name="Lee J.H."/>
            <person name="Mock T."/>
            <person name="Rouze P."/>
            <person name="Simmons M.P."/>
            <person name="Aerts A.L."/>
            <person name="Allen A.E."/>
            <person name="Cuvelier M.L."/>
            <person name="Derelle E."/>
            <person name="Everett M.V."/>
            <person name="Foulon E."/>
            <person name="Grimwood J."/>
            <person name="Gundlach H."/>
            <person name="Henrissat B."/>
            <person name="Napoli C."/>
            <person name="McDonald S.M."/>
            <person name="Parker M.S."/>
            <person name="Rombauts S."/>
            <person name="Salamov A."/>
            <person name="Von Dassow P."/>
            <person name="Badger J.H."/>
            <person name="Coutinho P.M."/>
            <person name="Demir E."/>
            <person name="Dubchak I."/>
            <person name="Gentemann C."/>
            <person name="Eikrem W."/>
            <person name="Gready J.E."/>
            <person name="John U."/>
            <person name="Lanier W."/>
            <person name="Lindquist E.A."/>
            <person name="Lucas S."/>
            <person name="Mayer K.F."/>
            <person name="Moreau H."/>
            <person name="Not F."/>
            <person name="Otillar R."/>
            <person name="Panaud O."/>
            <person name="Pangilinan J."/>
            <person name="Paulsen I."/>
            <person name="Piegu B."/>
            <person name="Poliakov A."/>
            <person name="Robbens S."/>
            <person name="Schmutz J."/>
            <person name="Toulza E."/>
            <person name="Wyss T."/>
            <person name="Zelensky A."/>
            <person name="Zhou K."/>
            <person name="Armbrust E.V."/>
            <person name="Bhattacharya D."/>
            <person name="Goodenough U.W."/>
            <person name="Van de Peer Y."/>
            <person name="Grigoriev I.V."/>
        </authorList>
    </citation>
    <scope>NUCLEOTIDE SEQUENCE [LARGE SCALE GENOMIC DNA]</scope>
    <source>
        <strain evidence="4">RCC299 / NOUM17</strain>
    </source>
</reference>
<dbReference type="EMBL" id="CP001324">
    <property type="protein sequence ID" value="ACO61817.1"/>
    <property type="molecule type" value="Genomic_DNA"/>
</dbReference>
<dbReference type="InterPro" id="IPR006797">
    <property type="entry name" value="PRELI/MSF1_dom"/>
</dbReference>
<dbReference type="Pfam" id="PF04707">
    <property type="entry name" value="PRELI"/>
    <property type="match status" value="1"/>
</dbReference>
<dbReference type="PROSITE" id="PS50904">
    <property type="entry name" value="PRELI_MSF1"/>
    <property type="match status" value="1"/>
</dbReference>
<dbReference type="Proteomes" id="UP000002009">
    <property type="component" value="Chromosome 3"/>
</dbReference>
<organism evidence="3 4">
    <name type="scientific">Micromonas commoda (strain RCC299 / NOUM17 / CCMP2709)</name>
    <name type="common">Picoplanktonic green alga</name>
    <dbReference type="NCBI Taxonomy" id="296587"/>
    <lineage>
        <taxon>Eukaryota</taxon>
        <taxon>Viridiplantae</taxon>
        <taxon>Chlorophyta</taxon>
        <taxon>Mamiellophyceae</taxon>
        <taxon>Mamiellales</taxon>
        <taxon>Mamiellaceae</taxon>
        <taxon>Micromonas</taxon>
    </lineage>
</organism>
<dbReference type="RefSeq" id="XP_002500559.1">
    <property type="nucleotide sequence ID" value="XM_002500513.1"/>
</dbReference>
<evidence type="ECO:0000313" key="3">
    <source>
        <dbReference type="EMBL" id="ACO61817.1"/>
    </source>
</evidence>
<sequence length="550" mass="61014">MATKSFAELCEMSASKGGMEKTVKFTYDEHVSVVMAAFRERSQGPHPSMPLVHRVDILDERPEKPDSDGTDTESWAMRYRRFFAENDAPPWVKKISGGEYLRGTERIEWSEPAGKMVMYTVNESHSQLVTAEEICIIEADPERPHTGTIKTLTVRARLRLRGWWTLGISAIAERFLLGRYVSLVNQGRKIELEEIRKWRHTGKAELVLRGAFERSRTPSSERALGMILAGGTSKLPSLEPEADEGGKVSPKSTLSRLRGNSAPSVDGLEVESLEEFERSISEKDPRETTDEIVQAGMSEVHWLGLRYAKRREEIFDESSTDSDEYAYESTPRPESPLLSYASTDEDEYEYDSTPRPESPLYVPLDTDDEDVEDDENGEETPAVDAVIDDEFRSSGSPGAASPIWSPGDERTVLDVSVDEATIAKSLAKDWKEIEALEHEAIRRKLGLGEEDGDEGGAAGALRRWLVRLALVGAGAAILRERRDQLLPLAVRAKKRWTRGRRPVKASASVVDAAAMVDESEEEGEVSAVVEAGEEAAAEAVTPEVDDADDE</sequence>
<feature type="region of interest" description="Disordered" evidence="1">
    <location>
        <begin position="232"/>
        <end position="270"/>
    </location>
</feature>